<feature type="compositionally biased region" description="Basic and acidic residues" evidence="1">
    <location>
        <begin position="146"/>
        <end position="177"/>
    </location>
</feature>
<gene>
    <name evidence="2" type="ORF">KIPB_012684</name>
</gene>
<sequence>MGPNPSISADQTPSALIHTPPAQPVKREAPAPKAVPQRRRKRKDSGTQTDPEPETCPAPSRSDVNAARAHAISLAQSCVVASKRLCKAEAAGAEEEVRGVEVLRDTQAALEEKLASIREQVREARREETAKLDARAVAEAEVAALSRERDGHEAEMQRLTRVTKEQQEQLKRSDHSTERELYLRTIQQLRKQLRYMTQHV</sequence>
<accession>A0A9K3D6G6</accession>
<comment type="caution">
    <text evidence="2">The sequence shown here is derived from an EMBL/GenBank/DDBJ whole genome shotgun (WGS) entry which is preliminary data.</text>
</comment>
<dbReference type="EMBL" id="BDIP01005701">
    <property type="protein sequence ID" value="GIQ90039.1"/>
    <property type="molecule type" value="Genomic_DNA"/>
</dbReference>
<name>A0A9K3D6G6_9EUKA</name>
<organism evidence="2 3">
    <name type="scientific">Kipferlia bialata</name>
    <dbReference type="NCBI Taxonomy" id="797122"/>
    <lineage>
        <taxon>Eukaryota</taxon>
        <taxon>Metamonada</taxon>
        <taxon>Carpediemonas-like organisms</taxon>
        <taxon>Kipferlia</taxon>
    </lineage>
</organism>
<feature type="compositionally biased region" description="Polar residues" evidence="1">
    <location>
        <begin position="1"/>
        <end position="14"/>
    </location>
</feature>
<reference evidence="2 3" key="1">
    <citation type="journal article" date="2018" name="PLoS ONE">
        <title>The draft genome of Kipferlia bialata reveals reductive genome evolution in fornicate parasites.</title>
        <authorList>
            <person name="Tanifuji G."/>
            <person name="Takabayashi S."/>
            <person name="Kume K."/>
            <person name="Takagi M."/>
            <person name="Nakayama T."/>
            <person name="Kamikawa R."/>
            <person name="Inagaki Y."/>
            <person name="Hashimoto T."/>
        </authorList>
    </citation>
    <scope>NUCLEOTIDE SEQUENCE [LARGE SCALE GENOMIC DNA]</scope>
    <source>
        <strain evidence="2">NY0173</strain>
    </source>
</reference>
<keyword evidence="3" id="KW-1185">Reference proteome</keyword>
<evidence type="ECO:0000256" key="1">
    <source>
        <dbReference type="SAM" id="MobiDB-lite"/>
    </source>
</evidence>
<proteinExistence type="predicted"/>
<evidence type="ECO:0000313" key="3">
    <source>
        <dbReference type="Proteomes" id="UP000265618"/>
    </source>
</evidence>
<evidence type="ECO:0000313" key="2">
    <source>
        <dbReference type="EMBL" id="GIQ90039.1"/>
    </source>
</evidence>
<feature type="region of interest" description="Disordered" evidence="1">
    <location>
        <begin position="144"/>
        <end position="177"/>
    </location>
</feature>
<protein>
    <submittedName>
        <fullName evidence="2">Uncharacterized protein</fullName>
    </submittedName>
</protein>
<feature type="region of interest" description="Disordered" evidence="1">
    <location>
        <begin position="1"/>
        <end position="63"/>
    </location>
</feature>
<dbReference type="AlphaFoldDB" id="A0A9K3D6G6"/>
<dbReference type="Proteomes" id="UP000265618">
    <property type="component" value="Unassembled WGS sequence"/>
</dbReference>